<feature type="transmembrane region" description="Helical" evidence="1">
    <location>
        <begin position="62"/>
        <end position="80"/>
    </location>
</feature>
<comment type="caution">
    <text evidence="2">The sequence shown here is derived from an EMBL/GenBank/DDBJ whole genome shotgun (WGS) entry which is preliminary data.</text>
</comment>
<dbReference type="Proteomes" id="UP000663856">
    <property type="component" value="Unassembled WGS sequence"/>
</dbReference>
<reference evidence="2" key="1">
    <citation type="submission" date="2021-02" db="EMBL/GenBank/DDBJ databases">
        <authorList>
            <person name="Nowell W R."/>
        </authorList>
    </citation>
    <scope>NUCLEOTIDE SEQUENCE</scope>
</reference>
<evidence type="ECO:0000313" key="3">
    <source>
        <dbReference type="Proteomes" id="UP000663856"/>
    </source>
</evidence>
<gene>
    <name evidence="2" type="ORF">WKI299_LOCUS4787</name>
</gene>
<evidence type="ECO:0000313" key="2">
    <source>
        <dbReference type="EMBL" id="CAF2001464.1"/>
    </source>
</evidence>
<dbReference type="EMBL" id="CAJNRF010001209">
    <property type="protein sequence ID" value="CAF2001464.1"/>
    <property type="molecule type" value="Genomic_DNA"/>
</dbReference>
<protein>
    <submittedName>
        <fullName evidence="2">Uncharacterized protein</fullName>
    </submittedName>
</protein>
<name>A0A816MUU2_9BILA</name>
<dbReference type="AlphaFoldDB" id="A0A816MUU2"/>
<organism evidence="2 3">
    <name type="scientific">Rotaria magnacalcarata</name>
    <dbReference type="NCBI Taxonomy" id="392030"/>
    <lineage>
        <taxon>Eukaryota</taxon>
        <taxon>Metazoa</taxon>
        <taxon>Spiralia</taxon>
        <taxon>Gnathifera</taxon>
        <taxon>Rotifera</taxon>
        <taxon>Eurotatoria</taxon>
        <taxon>Bdelloidea</taxon>
        <taxon>Philodinida</taxon>
        <taxon>Philodinidae</taxon>
        <taxon>Rotaria</taxon>
    </lineage>
</organism>
<proteinExistence type="predicted"/>
<sequence>MIVCVCQQCFFGNRCQFTTSQYSISLNTLIGSMVAIEKELCLNTTAIILFIVRHKRRSTGRGLYIIASSILGTCCLVILARKFIPIVLLPYLSNRLSCIFIEYFLKCLPTMVD</sequence>
<accession>A0A816MUU2</accession>
<keyword evidence="1" id="KW-0812">Transmembrane</keyword>
<evidence type="ECO:0000256" key="1">
    <source>
        <dbReference type="SAM" id="Phobius"/>
    </source>
</evidence>
<keyword evidence="1" id="KW-1133">Transmembrane helix</keyword>
<keyword evidence="1" id="KW-0472">Membrane</keyword>